<feature type="disulfide bond" evidence="16">
    <location>
        <begin position="750"/>
        <end position="762"/>
    </location>
</feature>
<evidence type="ECO:0000256" key="2">
    <source>
        <dbReference type="ARBA" id="ARBA00005361"/>
    </source>
</evidence>
<feature type="disulfide bond" evidence="16">
    <location>
        <begin position="596"/>
        <end position="619"/>
    </location>
</feature>
<comment type="similarity">
    <text evidence="2">Belongs to the dynein light chain Tctex-type family.</text>
</comment>
<dbReference type="InterPro" id="IPR038586">
    <property type="entry name" value="Tctex-1-like_sf"/>
</dbReference>
<feature type="region of interest" description="Disordered" evidence="18">
    <location>
        <begin position="1"/>
        <end position="60"/>
    </location>
</feature>
<dbReference type="FunFam" id="2.20.100.10:FF:000001">
    <property type="entry name" value="semaphorin-5A isoform X1"/>
    <property type="match status" value="1"/>
</dbReference>
<evidence type="ECO:0000313" key="21">
    <source>
        <dbReference type="Proteomes" id="UP001159428"/>
    </source>
</evidence>
<dbReference type="Pfam" id="PF19236">
    <property type="entry name" value="ADAMTS_CR_3"/>
    <property type="match status" value="1"/>
</dbReference>
<dbReference type="Pfam" id="PF01421">
    <property type="entry name" value="Reprolysin"/>
    <property type="match status" value="1"/>
</dbReference>
<proteinExistence type="inferred from homology"/>
<dbReference type="Gene3D" id="3.40.1620.60">
    <property type="match status" value="1"/>
</dbReference>
<dbReference type="PRINTS" id="PR01857">
    <property type="entry name" value="ADAMTSFAMILY"/>
</dbReference>
<keyword evidence="15" id="KW-0106">Calcium</keyword>
<feature type="compositionally biased region" description="Low complexity" evidence="18">
    <location>
        <begin position="33"/>
        <end position="49"/>
    </location>
</feature>
<dbReference type="PANTHER" id="PTHR13723:SF200">
    <property type="entry name" value="ADAM METALLOPEPTIDASE WITH THROMBOSPONDIN TYPE 1 MOTIF B, ISOFORM B"/>
    <property type="match status" value="1"/>
</dbReference>
<evidence type="ECO:0000256" key="10">
    <source>
        <dbReference type="ARBA" id="ARBA00022833"/>
    </source>
</evidence>
<dbReference type="SMART" id="SM00209">
    <property type="entry name" value="TSP1"/>
    <property type="match status" value="4"/>
</dbReference>
<gene>
    <name evidence="20" type="ORF">PMEA_00029655</name>
</gene>
<dbReference type="SUPFAM" id="SSF55486">
    <property type="entry name" value="Metalloproteases ('zincins'), catalytic domain"/>
    <property type="match status" value="1"/>
</dbReference>
<evidence type="ECO:0000256" key="13">
    <source>
        <dbReference type="ARBA" id="ARBA00023180"/>
    </source>
</evidence>
<feature type="binding site" evidence="15 17">
    <location>
        <position position="585"/>
    </location>
    <ligand>
        <name>Zn(2+)</name>
        <dbReference type="ChEBI" id="CHEBI:29105"/>
        <note>catalytic</note>
    </ligand>
</feature>
<feature type="region of interest" description="Disordered" evidence="18">
    <location>
        <begin position="409"/>
        <end position="429"/>
    </location>
</feature>
<dbReference type="InterPro" id="IPR024079">
    <property type="entry name" value="MetalloPept_cat_dom_sf"/>
</dbReference>
<feature type="disulfide bond" evidence="16">
    <location>
        <begin position="739"/>
        <end position="778"/>
    </location>
</feature>
<feature type="disulfide bond" evidence="16">
    <location>
        <begin position="676"/>
        <end position="707"/>
    </location>
</feature>
<comment type="cofactor">
    <cofactor evidence="15">
        <name>Zn(2+)</name>
        <dbReference type="ChEBI" id="CHEBI:29105"/>
    </cofactor>
    <text evidence="15">Binds 1 zinc ion per subunit.</text>
</comment>
<sequence length="1337" mass="149749">MELEPKPRFLSFQDPIQSSSEDDNASRTSGRRMSAMSEASTTSSSRRISVIQPGRKTSKATSYVSPYRSWRGLSDSLRDQAGNDFQGDVKKQEVENTYRMEPKRKFPQREVREIIKNSLEALLGALTYSGSEFGFLTKLLSSRIMEQVKSLNIERYKLVCVVNVGSKHNQGLRVASRCLWNPDSDTHVTASIENGTLFAVATVYGLALFVSVQDRDHREREMSRFFSLVLHLTLFFYQRRAAARQDLHTFLSNDELRRYLHADSQESVPEYDIVRIYKHRSKRSPFSTKQDYRLSAFGNDFALTLHPNDDVIPDTGLPIERRKKDGMVVKEIHRPHGRFYEGHVTSDPNSHVAVRESDDKGRLSGALVSGGHLYHLEPLSSHLHRRAALQGSEYHVISKRSIRDMLNQNPMSTHNKVDQTETPKSRTKRDNIYNGNIYIEAMLTADKTTCDFYGNGTLDYLLNIANLVNRLYKDKSIGMPVSWVLTKVFLIEGFDPDLDFAANNIRSAGSYHGKFKNWAFNRNPANGKQEHYDIAAMLTRNVCGLNSCSINGVANMGLCGKYPGVSINVAIGLSAAYTVTHEVAHNIGVGHDNGDCHRMGAIMHRQQAHGPNAFHWSPCSMKKLKERFTLYKCLHNQPPAQLPLPSLPPLFSADEQCQMAYGKDYTACGPTLRESCGALFCEGKGGSCFTRSSPIAEGTLCGIRKICLAGHCRHEPRVPGPIDGGWGSWGSYEACTRTCGGGVRYRSRQCNNPVPKFYGKVCEGSSKGHFEMCNTQECNVDRFRHQQCEAHNTDSTKYRPHFLGGSSKCTLACVTGGKGYYFGDVTDGTRCEGNKNVFDVCIEGKCVPVGCDKKLRSGKVFDRCLNCGGDGGSCVLVRGMYTKNYRVYGRNNGDIMFTIPKRATNVQIQEMNKSYNFLSIKSTKAVKAVDYYVPVPSWTNTYAAAGTFIYHYMKKYRYIDAERITIRGPTNEDLDAMYVHPGRHGNPGISYSYYIPGNGKSTTFKWNQTINGECSTTCAGGVQHIKVTCHREDDASEVSSNYCDKNTKPAESKLCNLAPCPKEYKLGAWSQCSELCGGGQQHRNLTCAQVMTQKYTKILPDSSCTNLSKPESYKPCNNIDCMPQWFTGEWTQCSVPCGGNGTKTRLVECKRKLANGSWISLPEDHCTEKPSSQTSCNNVSCYKWQVQYPCASCGGSDMSYFPIGCFMDKHIGERPLEKLVANFRNGIDWYHMSKTIKKCAEDAWSKHYDVFGVQFYGECWSGDQGYKTYDKDGFNLQGCWEGVGKSNNNYVYAFTSMVSQPRVDCIYVANGQIVPDEKCSAAKPLAKMKRCSDVCRN</sequence>
<evidence type="ECO:0000256" key="15">
    <source>
        <dbReference type="PIRSR" id="PIRSR613273-2"/>
    </source>
</evidence>
<evidence type="ECO:0000256" key="9">
    <source>
        <dbReference type="ARBA" id="ARBA00022801"/>
    </source>
</evidence>
<evidence type="ECO:0000256" key="4">
    <source>
        <dbReference type="ARBA" id="ARBA00022530"/>
    </source>
</evidence>
<organism evidence="20 21">
    <name type="scientific">Pocillopora meandrina</name>
    <dbReference type="NCBI Taxonomy" id="46732"/>
    <lineage>
        <taxon>Eukaryota</taxon>
        <taxon>Metazoa</taxon>
        <taxon>Cnidaria</taxon>
        <taxon>Anthozoa</taxon>
        <taxon>Hexacorallia</taxon>
        <taxon>Scleractinia</taxon>
        <taxon>Astrocoeniina</taxon>
        <taxon>Pocilloporidae</taxon>
        <taxon>Pocillopora</taxon>
    </lineage>
</organism>
<keyword evidence="12 16" id="KW-1015">Disulfide bond</keyword>
<dbReference type="GO" id="GO:0004222">
    <property type="term" value="F:metalloendopeptidase activity"/>
    <property type="evidence" value="ECO:0007669"/>
    <property type="project" value="InterPro"/>
</dbReference>
<dbReference type="GO" id="GO:0046872">
    <property type="term" value="F:metal ion binding"/>
    <property type="evidence" value="ECO:0007669"/>
    <property type="project" value="UniProtKB-KW"/>
</dbReference>
<dbReference type="InterPro" id="IPR000884">
    <property type="entry name" value="TSP1_rpt"/>
</dbReference>
<dbReference type="PROSITE" id="PS50092">
    <property type="entry name" value="TSP1"/>
    <property type="match status" value="4"/>
</dbReference>
<dbReference type="Proteomes" id="UP001159428">
    <property type="component" value="Unassembled WGS sequence"/>
</dbReference>
<evidence type="ECO:0000259" key="19">
    <source>
        <dbReference type="PROSITE" id="PS50215"/>
    </source>
</evidence>
<dbReference type="Gene3D" id="2.20.100.10">
    <property type="entry name" value="Thrombospondin type-1 (TSP1) repeat"/>
    <property type="match status" value="4"/>
</dbReference>
<dbReference type="InterPro" id="IPR013273">
    <property type="entry name" value="ADAMTS/ADAMTS-like"/>
</dbReference>
<feature type="compositionally biased region" description="Basic and acidic residues" evidence="18">
    <location>
        <begin position="415"/>
        <end position="429"/>
    </location>
</feature>
<keyword evidence="8" id="KW-0677">Repeat</keyword>
<comment type="caution">
    <text evidence="20">The sequence shown here is derived from an EMBL/GenBank/DDBJ whole genome shotgun (WGS) entry which is preliminary data.</text>
</comment>
<evidence type="ECO:0000256" key="18">
    <source>
        <dbReference type="SAM" id="MobiDB-lite"/>
    </source>
</evidence>
<dbReference type="GO" id="GO:0031012">
    <property type="term" value="C:extracellular matrix"/>
    <property type="evidence" value="ECO:0007669"/>
    <property type="project" value="TreeGrafter"/>
</dbReference>
<evidence type="ECO:0000256" key="1">
    <source>
        <dbReference type="ARBA" id="ARBA00004498"/>
    </source>
</evidence>
<dbReference type="FunFam" id="2.20.100.10:FF:000005">
    <property type="entry name" value="ADAM metallopeptidase with thrombospondin type 1 motif 9"/>
    <property type="match status" value="1"/>
</dbReference>
<evidence type="ECO:0000256" key="14">
    <source>
        <dbReference type="PIRSR" id="PIRSR613273-1"/>
    </source>
</evidence>
<feature type="disulfide bond" evidence="16">
    <location>
        <begin position="657"/>
        <end position="681"/>
    </location>
</feature>
<dbReference type="PANTHER" id="PTHR13723">
    <property type="entry name" value="ADAMTS A DISINTEGRIN AND METALLOPROTEASE WITH THROMBOSPONDIN MOTIFS PROTEASE"/>
    <property type="match status" value="1"/>
</dbReference>
<evidence type="ECO:0000256" key="5">
    <source>
        <dbReference type="ARBA" id="ARBA00022670"/>
    </source>
</evidence>
<keyword evidence="6 15" id="KW-0479">Metal-binding</keyword>
<comment type="caution">
    <text evidence="17">Lacks conserved residue(s) required for the propagation of feature annotation.</text>
</comment>
<keyword evidence="7" id="KW-0732">Signal</keyword>
<dbReference type="Pfam" id="PF17771">
    <property type="entry name" value="ADAMTS_CR_2"/>
    <property type="match status" value="1"/>
</dbReference>
<keyword evidence="13" id="KW-0325">Glycoprotein</keyword>
<evidence type="ECO:0000256" key="3">
    <source>
        <dbReference type="ARBA" id="ARBA00022525"/>
    </source>
</evidence>
<dbReference type="Pfam" id="PF01562">
    <property type="entry name" value="Pep_M12B_propep"/>
    <property type="match status" value="1"/>
</dbReference>
<dbReference type="SUPFAM" id="SSF82895">
    <property type="entry name" value="TSP-1 type 1 repeat"/>
    <property type="match status" value="4"/>
</dbReference>
<dbReference type="Gene3D" id="2.60.120.830">
    <property type="match status" value="1"/>
</dbReference>
<dbReference type="Pfam" id="PF19030">
    <property type="entry name" value="TSP1_ADAMTS"/>
    <property type="match status" value="3"/>
</dbReference>
<dbReference type="InterPro" id="IPR050439">
    <property type="entry name" value="ADAMTS_ADAMTS-like"/>
</dbReference>
<dbReference type="Pfam" id="PF05986">
    <property type="entry name" value="ADAMTS_spacer1"/>
    <property type="match status" value="1"/>
</dbReference>
<dbReference type="InterPro" id="IPR045371">
    <property type="entry name" value="ADAMTS_CR_3"/>
</dbReference>
<dbReference type="InterPro" id="IPR010294">
    <property type="entry name" value="ADAMTS_spacer1"/>
</dbReference>
<keyword evidence="3" id="KW-0964">Secreted</keyword>
<evidence type="ECO:0000256" key="11">
    <source>
        <dbReference type="ARBA" id="ARBA00023049"/>
    </source>
</evidence>
<feature type="binding site" evidence="15">
    <location>
        <position position="440"/>
    </location>
    <ligand>
        <name>Ca(2+)</name>
        <dbReference type="ChEBI" id="CHEBI:29108"/>
        <label>1</label>
    </ligand>
</feature>
<evidence type="ECO:0000256" key="7">
    <source>
        <dbReference type="ARBA" id="ARBA00022729"/>
    </source>
</evidence>
<dbReference type="PROSITE" id="PS50215">
    <property type="entry name" value="ADAM_MEPRO"/>
    <property type="match status" value="1"/>
</dbReference>
<feature type="active site" evidence="14 17">
    <location>
        <position position="582"/>
    </location>
</feature>
<dbReference type="InterPro" id="IPR005334">
    <property type="entry name" value="Tctex-1-like"/>
</dbReference>
<evidence type="ECO:0000256" key="6">
    <source>
        <dbReference type="ARBA" id="ARBA00022723"/>
    </source>
</evidence>
<feature type="disulfide bond" evidence="16">
    <location>
        <begin position="543"/>
        <end position="548"/>
    </location>
</feature>
<dbReference type="InterPro" id="IPR001590">
    <property type="entry name" value="Peptidase_M12B"/>
</dbReference>
<dbReference type="Pfam" id="PF03645">
    <property type="entry name" value="Tctex-1"/>
    <property type="match status" value="1"/>
</dbReference>
<feature type="disulfide bond" evidence="16">
    <location>
        <begin position="668"/>
        <end position="688"/>
    </location>
</feature>
<keyword evidence="21" id="KW-1185">Reference proteome</keyword>
<dbReference type="Gene3D" id="3.30.1140.40">
    <property type="entry name" value="Tctex-1"/>
    <property type="match status" value="1"/>
</dbReference>
<comment type="subcellular location">
    <subcellularLocation>
        <location evidence="1">Secreted</location>
        <location evidence="1">Extracellular space</location>
        <location evidence="1">Extracellular matrix</location>
    </subcellularLocation>
</comment>
<dbReference type="GO" id="GO:0006508">
    <property type="term" value="P:proteolysis"/>
    <property type="evidence" value="ECO:0007669"/>
    <property type="project" value="UniProtKB-KW"/>
</dbReference>
<evidence type="ECO:0000256" key="8">
    <source>
        <dbReference type="ARBA" id="ARBA00022737"/>
    </source>
</evidence>
<name>A0AAU9XSZ8_9CNID</name>
<keyword evidence="10 15" id="KW-0862">Zinc</keyword>
<feature type="binding site" evidence="15 17">
    <location>
        <position position="591"/>
    </location>
    <ligand>
        <name>Zn(2+)</name>
        <dbReference type="ChEBI" id="CHEBI:29105"/>
        <note>catalytic</note>
    </ligand>
</feature>
<feature type="disulfide bond" evidence="16">
    <location>
        <begin position="701"/>
        <end position="712"/>
    </location>
</feature>
<dbReference type="CDD" id="cd21451">
    <property type="entry name" value="DLC-like_TCTEX1D"/>
    <property type="match status" value="1"/>
</dbReference>
<keyword evidence="9" id="KW-0378">Hydrolase</keyword>
<evidence type="ECO:0000256" key="16">
    <source>
        <dbReference type="PIRSR" id="PIRSR613273-3"/>
    </source>
</evidence>
<evidence type="ECO:0000313" key="20">
    <source>
        <dbReference type="EMBL" id="CAH3156798.1"/>
    </source>
</evidence>
<feature type="binding site" evidence="15">
    <location>
        <position position="533"/>
    </location>
    <ligand>
        <name>Ca(2+)</name>
        <dbReference type="ChEBI" id="CHEBI:29108"/>
        <label>1</label>
    </ligand>
</feature>
<dbReference type="Gene3D" id="3.40.390.10">
    <property type="entry name" value="Collagenase (Catalytic Domain)"/>
    <property type="match status" value="1"/>
</dbReference>
<dbReference type="GO" id="GO:0030198">
    <property type="term" value="P:extracellular matrix organization"/>
    <property type="evidence" value="ECO:0007669"/>
    <property type="project" value="InterPro"/>
</dbReference>
<feature type="domain" description="Peptidase M12B" evidence="19">
    <location>
        <begin position="437"/>
        <end position="638"/>
    </location>
</feature>
<dbReference type="InterPro" id="IPR002870">
    <property type="entry name" value="Peptidase_M12B_N"/>
</dbReference>
<feature type="disulfide bond" evidence="16">
    <location>
        <begin position="735"/>
        <end position="773"/>
    </location>
</feature>
<keyword evidence="5" id="KW-0645">Protease</keyword>
<accession>A0AAU9XSZ8</accession>
<protein>
    <recommendedName>
        <fullName evidence="19">Peptidase M12B domain-containing protein</fullName>
    </recommendedName>
</protein>
<reference evidence="20 21" key="1">
    <citation type="submission" date="2022-05" db="EMBL/GenBank/DDBJ databases">
        <authorList>
            <consortium name="Genoscope - CEA"/>
            <person name="William W."/>
        </authorList>
    </citation>
    <scope>NUCLEOTIDE SEQUENCE [LARGE SCALE GENOMIC DNA]</scope>
</reference>
<feature type="binding site" evidence="15">
    <location>
        <position position="633"/>
    </location>
    <ligand>
        <name>Ca(2+)</name>
        <dbReference type="ChEBI" id="CHEBI:29108"/>
        <label>1</label>
    </ligand>
</feature>
<keyword evidence="11" id="KW-0482">Metalloprotease</keyword>
<feature type="binding site" evidence="15">
    <location>
        <position position="440"/>
    </location>
    <ligand>
        <name>Ca(2+)</name>
        <dbReference type="ChEBI" id="CHEBI:29108"/>
        <label>2</label>
    </ligand>
</feature>
<dbReference type="InterPro" id="IPR041645">
    <property type="entry name" value="ADAMTS_CR_2"/>
</dbReference>
<evidence type="ECO:0000256" key="17">
    <source>
        <dbReference type="PROSITE-ProRule" id="PRU00276"/>
    </source>
</evidence>
<dbReference type="Pfam" id="PF00090">
    <property type="entry name" value="TSP_1"/>
    <property type="match status" value="1"/>
</dbReference>
<feature type="disulfide bond" evidence="16">
    <location>
        <begin position="559"/>
        <end position="633"/>
    </location>
</feature>
<evidence type="ECO:0000256" key="12">
    <source>
        <dbReference type="ARBA" id="ARBA00023157"/>
    </source>
</evidence>
<dbReference type="EMBL" id="CALNXJ010000062">
    <property type="protein sequence ID" value="CAH3156798.1"/>
    <property type="molecule type" value="Genomic_DNA"/>
</dbReference>
<feature type="binding site" evidence="15 17">
    <location>
        <position position="581"/>
    </location>
    <ligand>
        <name>Zn(2+)</name>
        <dbReference type="ChEBI" id="CHEBI:29105"/>
        <note>catalytic</note>
    </ligand>
</feature>
<dbReference type="InterPro" id="IPR036383">
    <property type="entry name" value="TSP1_rpt_sf"/>
</dbReference>
<keyword evidence="4" id="KW-0272">Extracellular matrix</keyword>